<proteinExistence type="predicted"/>
<dbReference type="Proteomes" id="UP000767446">
    <property type="component" value="Unassembled WGS sequence"/>
</dbReference>
<evidence type="ECO:0000313" key="1">
    <source>
        <dbReference type="EMBL" id="MBR8829326.1"/>
    </source>
</evidence>
<organism evidence="1 2">
    <name type="scientific">Gomphosphaeria aponina SAG 52.96 = DSM 107014</name>
    <dbReference type="NCBI Taxonomy" id="1521640"/>
    <lineage>
        <taxon>Bacteria</taxon>
        <taxon>Bacillati</taxon>
        <taxon>Cyanobacteriota</taxon>
        <taxon>Cyanophyceae</taxon>
        <taxon>Oscillatoriophycideae</taxon>
        <taxon>Chroococcales</taxon>
        <taxon>Gomphosphaeriaceae</taxon>
        <taxon>Gomphosphaeria</taxon>
    </lineage>
</organism>
<dbReference type="SUPFAM" id="SSF56281">
    <property type="entry name" value="Metallo-hydrolase/oxidoreductase"/>
    <property type="match status" value="1"/>
</dbReference>
<dbReference type="InterPro" id="IPR036866">
    <property type="entry name" value="RibonucZ/Hydroxyglut_hydro"/>
</dbReference>
<dbReference type="EMBL" id="JADQBC010000126">
    <property type="protein sequence ID" value="MBR8829326.1"/>
    <property type="molecule type" value="Genomic_DNA"/>
</dbReference>
<reference evidence="1" key="1">
    <citation type="submission" date="2021-02" db="EMBL/GenBank/DDBJ databases">
        <title>Metagenome analyses of Stigonema ocellatum DSM 106950, Chlorogloea purpurea SAG 13.99 and Gomphosphaeria aponina DSM 107014.</title>
        <authorList>
            <person name="Marter P."/>
            <person name="Huang S."/>
        </authorList>
    </citation>
    <scope>NUCLEOTIDE SEQUENCE</scope>
    <source>
        <strain evidence="1">JP213</strain>
    </source>
</reference>
<comment type="caution">
    <text evidence="1">The sequence shown here is derived from an EMBL/GenBank/DDBJ whole genome shotgun (WGS) entry which is preliminary data.</text>
</comment>
<name>A0A941GXT7_9CHRO</name>
<accession>A0A941GXT7</accession>
<dbReference type="Gene3D" id="3.60.15.10">
    <property type="entry name" value="Ribonuclease Z/Hydroxyacylglutathione hydrolase-like"/>
    <property type="match status" value="1"/>
</dbReference>
<dbReference type="AlphaFoldDB" id="A0A941GXT7"/>
<protein>
    <submittedName>
        <fullName evidence="1">MBL fold metallo-hydrolase</fullName>
    </submittedName>
</protein>
<sequence length="471" mass="53464">MSVKISIGEGSQLITVSKIDLLVKRLEPFIREVAAGIEKTGELRQTVAMSAAGYAYAAQNHPEAAAYFHIDPDTIESSFRLLTPYLFPESHTIETLEFINRKTNKKTSLKIAHEAVLPEIQNVLYLSSSGRFSAREIHSKLQDPWDKLFNNLLARGIVANQPRAKLDFPHASIYRLQHASLLYLSQTTGILVDPHLHSAYEPLLKDNIWRFDLEGKVNCILISHSHLDHWSLSTLMMFAKTTPIVVPKVPQASILCDNLQQTLQRVGFENVIAVDWYSSPIVIADVEISVLPFYGEQPLVYEQPFHPHLRNWGNTYVIKTEDYTSWFLIDSGNDAQGKMAEVATYVKDKFGKIDFLLSNLRIFTAHDPFYITGGHYWLSLSAQQMKKFPQMQHHQLTLGAKGVAEIAQIVNARYYLPYAHWWSELGTTTAAEKLELLQLQEAMQELNCTTEIVPWTIGDGFQNGQIRVNLR</sequence>
<gene>
    <name evidence="1" type="ORF">DSM107014_15745</name>
</gene>
<evidence type="ECO:0000313" key="2">
    <source>
        <dbReference type="Proteomes" id="UP000767446"/>
    </source>
</evidence>